<accession>A0A4Q4T294</accession>
<keyword evidence="1" id="KW-0472">Membrane</keyword>
<organism evidence="2 3">
    <name type="scientific">Monosporascus ibericus</name>
    <dbReference type="NCBI Taxonomy" id="155417"/>
    <lineage>
        <taxon>Eukaryota</taxon>
        <taxon>Fungi</taxon>
        <taxon>Dikarya</taxon>
        <taxon>Ascomycota</taxon>
        <taxon>Pezizomycotina</taxon>
        <taxon>Sordariomycetes</taxon>
        <taxon>Xylariomycetidae</taxon>
        <taxon>Xylariales</taxon>
        <taxon>Xylariales incertae sedis</taxon>
        <taxon>Monosporascus</taxon>
    </lineage>
</organism>
<dbReference type="InterPro" id="IPR036259">
    <property type="entry name" value="MFS_trans_sf"/>
</dbReference>
<name>A0A4Q4T294_9PEZI</name>
<gene>
    <name evidence="2" type="ORF">DL764_007914</name>
</gene>
<reference evidence="2 3" key="1">
    <citation type="submission" date="2018-06" db="EMBL/GenBank/DDBJ databases">
        <title>Complete Genomes of Monosporascus.</title>
        <authorList>
            <person name="Robinson A.J."/>
            <person name="Natvig D.O."/>
        </authorList>
    </citation>
    <scope>NUCLEOTIDE SEQUENCE [LARGE SCALE GENOMIC DNA]</scope>
    <source>
        <strain evidence="2 3">CBS 110550</strain>
    </source>
</reference>
<dbReference type="Proteomes" id="UP000293360">
    <property type="component" value="Unassembled WGS sequence"/>
</dbReference>
<proteinExistence type="predicted"/>
<protein>
    <submittedName>
        <fullName evidence="2">Uncharacterized protein</fullName>
    </submittedName>
</protein>
<dbReference type="Gene3D" id="1.20.1250.20">
    <property type="entry name" value="MFS general substrate transporter like domains"/>
    <property type="match status" value="1"/>
</dbReference>
<dbReference type="EMBL" id="QJNU01000580">
    <property type="protein sequence ID" value="RYO93863.1"/>
    <property type="molecule type" value="Genomic_DNA"/>
</dbReference>
<dbReference type="AlphaFoldDB" id="A0A4Q4T294"/>
<dbReference type="OrthoDB" id="10540092at2759"/>
<evidence type="ECO:0000313" key="2">
    <source>
        <dbReference type="EMBL" id="RYO93863.1"/>
    </source>
</evidence>
<keyword evidence="1" id="KW-1133">Transmembrane helix</keyword>
<comment type="caution">
    <text evidence="2">The sequence shown here is derived from an EMBL/GenBank/DDBJ whole genome shotgun (WGS) entry which is preliminary data.</text>
</comment>
<feature type="transmembrane region" description="Helical" evidence="1">
    <location>
        <begin position="36"/>
        <end position="58"/>
    </location>
</feature>
<evidence type="ECO:0000313" key="3">
    <source>
        <dbReference type="Proteomes" id="UP000293360"/>
    </source>
</evidence>
<keyword evidence="1" id="KW-0812">Transmembrane</keyword>
<evidence type="ECO:0000256" key="1">
    <source>
        <dbReference type="SAM" id="Phobius"/>
    </source>
</evidence>
<keyword evidence="3" id="KW-1185">Reference proteome</keyword>
<sequence>MYKNFIYAPLPPGSTIGASGKGFWPADTKNRRFKMICWGVAICGVVDVMVTTSALPPMLTSGKAIDPFALSLYMLSIGAAQFKPSLSPTVMNQSPHKVAHIITDEKDRPEAAARKLRPGQRVYGARRRLRAWRLKCIGHNGFWDIGKPSVRKAAGSATEYGHDDEFPIWRINDGALGAAASALTAGMDTNGLPNGLLDNLNSVSIVISGLPEPLIISKTPESKSVMRKLKYMFSSVVPIMNHIIYPLLRSFGMK</sequence>